<dbReference type="CDD" id="cd01822">
    <property type="entry name" value="Lysophospholipase_L1_like"/>
    <property type="match status" value="1"/>
</dbReference>
<protein>
    <submittedName>
        <fullName evidence="3">Arylesterase</fullName>
    </submittedName>
</protein>
<dbReference type="PANTHER" id="PTHR30383">
    <property type="entry name" value="THIOESTERASE 1/PROTEASE 1/LYSOPHOSPHOLIPASE L1"/>
    <property type="match status" value="1"/>
</dbReference>
<dbReference type="EMBL" id="CP073910">
    <property type="protein sequence ID" value="QUT06232.1"/>
    <property type="molecule type" value="Genomic_DNA"/>
</dbReference>
<dbReference type="GO" id="GO:0006629">
    <property type="term" value="P:lipid metabolic process"/>
    <property type="evidence" value="ECO:0007669"/>
    <property type="project" value="InterPro"/>
</dbReference>
<dbReference type="SUPFAM" id="SSF52266">
    <property type="entry name" value="SGNH hydrolase"/>
    <property type="match status" value="1"/>
</dbReference>
<dbReference type="InterPro" id="IPR013830">
    <property type="entry name" value="SGNH_hydro"/>
</dbReference>
<evidence type="ECO:0000256" key="1">
    <source>
        <dbReference type="SAM" id="SignalP"/>
    </source>
</evidence>
<evidence type="ECO:0000313" key="3">
    <source>
        <dbReference type="EMBL" id="QUT06232.1"/>
    </source>
</evidence>
<dbReference type="InterPro" id="IPR036514">
    <property type="entry name" value="SGNH_hydro_sf"/>
</dbReference>
<feature type="domain" description="SGNH hydrolase-type esterase" evidence="2">
    <location>
        <begin position="29"/>
        <end position="190"/>
    </location>
</feature>
<evidence type="ECO:0000313" key="4">
    <source>
        <dbReference type="Proteomes" id="UP000681425"/>
    </source>
</evidence>
<feature type="signal peptide" evidence="1">
    <location>
        <begin position="1"/>
        <end position="22"/>
    </location>
</feature>
<dbReference type="Gene3D" id="3.40.50.1110">
    <property type="entry name" value="SGNH hydrolase"/>
    <property type="match status" value="1"/>
</dbReference>
<dbReference type="InterPro" id="IPR008265">
    <property type="entry name" value="Lipase_GDSL_AS"/>
</dbReference>
<dbReference type="InterPro" id="IPR051532">
    <property type="entry name" value="Ester_Hydrolysis_Enzymes"/>
</dbReference>
<reference evidence="3" key="1">
    <citation type="submission" date="2021-04" db="EMBL/GenBank/DDBJ databases">
        <title>Isolation of p-tert-butylphenol degrading bacteria Sphingobium phenoxybenzoativorans Tas13 from active sludge.</title>
        <authorList>
            <person name="Li Y."/>
        </authorList>
    </citation>
    <scope>NUCLEOTIDE SEQUENCE</scope>
    <source>
        <strain evidence="3">Tas13</strain>
    </source>
</reference>
<feature type="chain" id="PRO_5037656018" evidence="1">
    <location>
        <begin position="23"/>
        <end position="208"/>
    </location>
</feature>
<dbReference type="Proteomes" id="UP000681425">
    <property type="component" value="Chromosome"/>
</dbReference>
<dbReference type="RefSeq" id="WP_212609642.1">
    <property type="nucleotide sequence ID" value="NZ_CP073910.1"/>
</dbReference>
<dbReference type="Pfam" id="PF13472">
    <property type="entry name" value="Lipase_GDSL_2"/>
    <property type="match status" value="1"/>
</dbReference>
<sequence length="208" mass="22074">MIQVMAQGMLAIMLLAAAPAHAADKVILAFGDSLTAGYGLKPAEAFPAQLEAALRREKIAVRVQNAGVSGDTTAQARARLDWVLRSMKQKPDLVIVQLGGNDMLRGIDPAQTRANLSAILAELKKRKMPVLLAGMLAAPNLGSDYAKKFNPIYPALAKQYGAPLYPFFLRGVTGNPKLLLKDNMHPTGPGVAVVVRGIAPSVKKALGK</sequence>
<organism evidence="3 4">
    <name type="scientific">Sphingobium phenoxybenzoativorans</name>
    <dbReference type="NCBI Taxonomy" id="1592790"/>
    <lineage>
        <taxon>Bacteria</taxon>
        <taxon>Pseudomonadati</taxon>
        <taxon>Pseudomonadota</taxon>
        <taxon>Alphaproteobacteria</taxon>
        <taxon>Sphingomonadales</taxon>
        <taxon>Sphingomonadaceae</taxon>
        <taxon>Sphingobium</taxon>
    </lineage>
</organism>
<keyword evidence="1" id="KW-0732">Signal</keyword>
<dbReference type="PROSITE" id="PS01098">
    <property type="entry name" value="LIPASE_GDSL_SER"/>
    <property type="match status" value="1"/>
</dbReference>
<keyword evidence="4" id="KW-1185">Reference proteome</keyword>
<dbReference type="GO" id="GO:0004622">
    <property type="term" value="F:phosphatidylcholine lysophospholipase activity"/>
    <property type="evidence" value="ECO:0007669"/>
    <property type="project" value="TreeGrafter"/>
</dbReference>
<gene>
    <name evidence="3" type="ORF">KFK14_01720</name>
</gene>
<dbReference type="PANTHER" id="PTHR30383:SF24">
    <property type="entry name" value="THIOESTERASE 1_PROTEASE 1_LYSOPHOSPHOLIPASE L1"/>
    <property type="match status" value="1"/>
</dbReference>
<proteinExistence type="predicted"/>
<dbReference type="AlphaFoldDB" id="A0A975KA63"/>
<dbReference type="KEGG" id="spph:KFK14_01720"/>
<name>A0A975KA63_9SPHN</name>
<accession>A0A975KA63</accession>
<evidence type="ECO:0000259" key="2">
    <source>
        <dbReference type="Pfam" id="PF13472"/>
    </source>
</evidence>